<dbReference type="AlphaFoldDB" id="A0A443S1Z4"/>
<dbReference type="SUPFAM" id="SSF88723">
    <property type="entry name" value="PIN domain-like"/>
    <property type="match status" value="1"/>
</dbReference>
<dbReference type="Proteomes" id="UP000288716">
    <property type="component" value="Unassembled WGS sequence"/>
</dbReference>
<dbReference type="PANTHER" id="PTHR12416">
    <property type="entry name" value="RRNA-PROCESSING PROTEIN UTP23 HOMOLOG"/>
    <property type="match status" value="1"/>
</dbReference>
<comment type="caution">
    <text evidence="9">The sequence shown here is derived from an EMBL/GenBank/DDBJ whole genome shotgun (WGS) entry which is preliminary data.</text>
</comment>
<dbReference type="FunFam" id="3.40.50.1010:FF:000006">
    <property type="entry name" value="rRNA-processing protein UTP23 homolog"/>
    <property type="match status" value="1"/>
</dbReference>
<evidence type="ECO:0000256" key="4">
    <source>
        <dbReference type="ARBA" id="ARBA00023242"/>
    </source>
</evidence>
<accession>A0A443S1Z4</accession>
<evidence type="ECO:0000256" key="2">
    <source>
        <dbReference type="ARBA" id="ARBA00022517"/>
    </source>
</evidence>
<proteinExistence type="inferred from homology"/>
<keyword evidence="4" id="KW-0539">Nucleus</keyword>
<evidence type="ECO:0000256" key="8">
    <source>
        <dbReference type="SAM" id="MobiDB-lite"/>
    </source>
</evidence>
<feature type="region of interest" description="Disordered" evidence="8">
    <location>
        <begin position="187"/>
        <end position="209"/>
    </location>
</feature>
<protein>
    <recommendedName>
        <fullName evidence="7">rRNA-processing protein UTP23 homolog</fullName>
    </recommendedName>
</protein>
<sequence>MKIKRYKKVNKHLAFYRNTFGFRKPYQILLDATFCQMALKYKVNIKEQLPKYLADETKLFTTVCVVNETEKLGAAVYGAMVILKQFNVRKCGHEKNPIDASQCLHSMVQNNNCDHYFIATQDPELSQQIRDLSCVPLLYIKCNAINLEKPSKSFKSTEKTNLNSEQDDDYHMKVVKQLKEAELGVESTNVKKKKRKGANPLSRKPKKKETLNALTTESVIDKKSRKRNRVKVAKHVRQLLQTSGVAI</sequence>
<feature type="compositionally biased region" description="Basic residues" evidence="8">
    <location>
        <begin position="190"/>
        <end position="207"/>
    </location>
</feature>
<dbReference type="Gene3D" id="3.40.50.1010">
    <property type="entry name" value="5'-nuclease"/>
    <property type="match status" value="1"/>
</dbReference>
<dbReference type="InterPro" id="IPR006984">
    <property type="entry name" value="Fcf1/UTP23"/>
</dbReference>
<evidence type="ECO:0000256" key="6">
    <source>
        <dbReference type="ARBA" id="ARBA00038503"/>
    </source>
</evidence>
<dbReference type="VEuPathDB" id="VectorBase:LDEU010505"/>
<comment type="subcellular location">
    <subcellularLocation>
        <location evidence="1">Nucleus</location>
        <location evidence="1">Nucleolus</location>
    </subcellularLocation>
</comment>
<dbReference type="CDD" id="cd09866">
    <property type="entry name" value="PIN_Fcf1-Utp23-H"/>
    <property type="match status" value="1"/>
</dbReference>
<gene>
    <name evidence="9" type="ORF">B4U80_01566</name>
</gene>
<reference evidence="9 10" key="1">
    <citation type="journal article" date="2018" name="Gigascience">
        <title>Genomes of trombidid mites reveal novel predicted allergens and laterally-transferred genes associated with secondary metabolism.</title>
        <authorList>
            <person name="Dong X."/>
            <person name="Chaisiri K."/>
            <person name="Xia D."/>
            <person name="Armstrong S.D."/>
            <person name="Fang Y."/>
            <person name="Donnelly M.J."/>
            <person name="Kadowaki T."/>
            <person name="McGarry J.W."/>
            <person name="Darby A.C."/>
            <person name="Makepeace B.L."/>
        </authorList>
    </citation>
    <scope>NUCLEOTIDE SEQUENCE [LARGE SCALE GENOMIC DNA]</scope>
    <source>
        <strain evidence="9">UoL-UT</strain>
    </source>
</reference>
<dbReference type="GO" id="GO:0032040">
    <property type="term" value="C:small-subunit processome"/>
    <property type="evidence" value="ECO:0007669"/>
    <property type="project" value="InterPro"/>
</dbReference>
<dbReference type="Pfam" id="PF04900">
    <property type="entry name" value="Fcf1"/>
    <property type="match status" value="1"/>
</dbReference>
<comment type="similarity">
    <text evidence="6">Belongs to the UTP23/FCF1 family. UTP23 subfamily.</text>
</comment>
<keyword evidence="3" id="KW-0698">rRNA processing</keyword>
<comment type="function">
    <text evidence="5">Involved in rRNA-processing and ribosome biogenesis.</text>
</comment>
<dbReference type="GO" id="GO:0006364">
    <property type="term" value="P:rRNA processing"/>
    <property type="evidence" value="ECO:0007669"/>
    <property type="project" value="UniProtKB-KW"/>
</dbReference>
<evidence type="ECO:0000256" key="1">
    <source>
        <dbReference type="ARBA" id="ARBA00004604"/>
    </source>
</evidence>
<dbReference type="InterPro" id="IPR029060">
    <property type="entry name" value="PIN-like_dom_sf"/>
</dbReference>
<dbReference type="STRING" id="299467.A0A443S1Z4"/>
<evidence type="ECO:0000256" key="3">
    <source>
        <dbReference type="ARBA" id="ARBA00022552"/>
    </source>
</evidence>
<keyword evidence="2" id="KW-0690">Ribosome biogenesis</keyword>
<keyword evidence="10" id="KW-1185">Reference proteome</keyword>
<evidence type="ECO:0000313" key="9">
    <source>
        <dbReference type="EMBL" id="RWS21536.1"/>
    </source>
</evidence>
<dbReference type="OrthoDB" id="25675at2759"/>
<organism evidence="9 10">
    <name type="scientific">Leptotrombidium deliense</name>
    <dbReference type="NCBI Taxonomy" id="299467"/>
    <lineage>
        <taxon>Eukaryota</taxon>
        <taxon>Metazoa</taxon>
        <taxon>Ecdysozoa</taxon>
        <taxon>Arthropoda</taxon>
        <taxon>Chelicerata</taxon>
        <taxon>Arachnida</taxon>
        <taxon>Acari</taxon>
        <taxon>Acariformes</taxon>
        <taxon>Trombidiformes</taxon>
        <taxon>Prostigmata</taxon>
        <taxon>Anystina</taxon>
        <taxon>Parasitengona</taxon>
        <taxon>Trombiculoidea</taxon>
        <taxon>Trombiculidae</taxon>
        <taxon>Leptotrombidium</taxon>
    </lineage>
</organism>
<evidence type="ECO:0000256" key="5">
    <source>
        <dbReference type="ARBA" id="ARBA00037300"/>
    </source>
</evidence>
<name>A0A443S1Z4_9ACAR</name>
<dbReference type="EMBL" id="NCKV01011806">
    <property type="protein sequence ID" value="RWS21536.1"/>
    <property type="molecule type" value="Genomic_DNA"/>
</dbReference>
<evidence type="ECO:0000256" key="7">
    <source>
        <dbReference type="ARBA" id="ARBA00071400"/>
    </source>
</evidence>
<evidence type="ECO:0000313" key="10">
    <source>
        <dbReference type="Proteomes" id="UP000288716"/>
    </source>
</evidence>